<dbReference type="GO" id="GO:0004553">
    <property type="term" value="F:hydrolase activity, hydrolyzing O-glycosyl compounds"/>
    <property type="evidence" value="ECO:0007669"/>
    <property type="project" value="InterPro"/>
</dbReference>
<dbReference type="Gene3D" id="3.20.20.80">
    <property type="entry name" value="Glycosidases"/>
    <property type="match status" value="1"/>
</dbReference>
<keyword evidence="2 6" id="KW-0378">Hydrolase</keyword>
<feature type="domain" description="Glycosyl hydrolase family 31 C-terminal" evidence="5">
    <location>
        <begin position="577"/>
        <end position="661"/>
    </location>
</feature>
<evidence type="ECO:0000256" key="2">
    <source>
        <dbReference type="RuleBase" id="RU361185"/>
    </source>
</evidence>
<dbReference type="Pfam" id="PF01055">
    <property type="entry name" value="Glyco_hydro_31_2nd"/>
    <property type="match status" value="1"/>
</dbReference>
<dbReference type="SUPFAM" id="SSF74650">
    <property type="entry name" value="Galactose mutarotase-like"/>
    <property type="match status" value="1"/>
</dbReference>
<dbReference type="EMBL" id="CP004121">
    <property type="protein sequence ID" value="AGF57858.1"/>
    <property type="molecule type" value="Genomic_DNA"/>
</dbReference>
<dbReference type="AlphaFoldDB" id="M1MNT3"/>
<dbReference type="RefSeq" id="WP_015394169.1">
    <property type="nucleotide sequence ID" value="NC_020291.1"/>
</dbReference>
<dbReference type="OrthoDB" id="176168at2"/>
<dbReference type="HOGENOM" id="CLU_000631_7_3_9"/>
<keyword evidence="7" id="KW-1185">Reference proteome</keyword>
<dbReference type="CDD" id="cd06591">
    <property type="entry name" value="GH31_xylosidase_XylS"/>
    <property type="match status" value="1"/>
</dbReference>
<dbReference type="Pfam" id="PF21365">
    <property type="entry name" value="Glyco_hydro_31_3rd"/>
    <property type="match status" value="1"/>
</dbReference>
<feature type="domain" description="Glycoside hydrolase family 31 TIM barrel" evidence="3">
    <location>
        <begin position="231"/>
        <end position="566"/>
    </location>
</feature>
<evidence type="ECO:0000259" key="3">
    <source>
        <dbReference type="Pfam" id="PF01055"/>
    </source>
</evidence>
<proteinExistence type="inferred from homology"/>
<evidence type="ECO:0000313" key="7">
    <source>
        <dbReference type="Proteomes" id="UP000011728"/>
    </source>
</evidence>
<accession>M1MNT3</accession>
<name>M1MNT3_9CLOT</name>
<dbReference type="PANTHER" id="PTHR43863">
    <property type="entry name" value="HYDROLASE, PUTATIVE (AFU_ORTHOLOGUE AFUA_1G03140)-RELATED"/>
    <property type="match status" value="1"/>
</dbReference>
<dbReference type="Gene3D" id="2.60.40.1760">
    <property type="entry name" value="glycosyl hydrolase (family 31)"/>
    <property type="match status" value="1"/>
</dbReference>
<evidence type="ECO:0000313" key="6">
    <source>
        <dbReference type="EMBL" id="AGF57858.1"/>
    </source>
</evidence>
<dbReference type="Gene3D" id="2.60.40.1180">
    <property type="entry name" value="Golgi alpha-mannosidase II"/>
    <property type="match status" value="1"/>
</dbReference>
<dbReference type="InterPro" id="IPR013780">
    <property type="entry name" value="Glyco_hydro_b"/>
</dbReference>
<dbReference type="GO" id="GO:0030246">
    <property type="term" value="F:carbohydrate binding"/>
    <property type="evidence" value="ECO:0007669"/>
    <property type="project" value="InterPro"/>
</dbReference>
<dbReference type="InterPro" id="IPR017853">
    <property type="entry name" value="GH"/>
</dbReference>
<evidence type="ECO:0000256" key="1">
    <source>
        <dbReference type="ARBA" id="ARBA00007806"/>
    </source>
</evidence>
<dbReference type="InterPro" id="IPR025887">
    <property type="entry name" value="Glyco_hydro_31_N_dom"/>
</dbReference>
<sequence>MDFYSIEDGKLIFENNGETLQIEAWGENSLRVRSRMMGEILDTDFSLLPSSSNTKAKIEINKETQTATIKNGKITASIVNQSRWETSGRISFFNEKGELLLKEISSGGALKLQARAFKPIIGGDYKLTASFEGDAKEKIYGMGQYQQEIFDLKGSTIELAHRNSQASVPFLFSSKGYGFLWHNPAIGRVNFAKNRTEWFAESTKQLDYWITAGDSPAEIEKAYGKAVGTVPMMPEYGLGFWQCKLRYYNQEQLLNIAREYKKRKLPIDVIVIDFFHWPKQGDFRFEEEFFPDPKAMVEELKELGIELMVSVWPQIDRHSENYEEMQQKGYLIKAEKGANVAMMNWFPASIFFDATNPKARNYVWSKCKKNYYDYGIKIFWLDEAEPEYDVYDFDNYRYSLGPNVQIGNIYPQHYSKTFYEGMQAEGQENIVNLVRCAWSGSQRYGALVWSGDVHSSYEDFRKQIVAGLHMGIAGIPWWTTDIGGFVGGNPDDPKFRELLIRWFQWGAFCPVMRLHGDRASSTEVIKKDGSKALSTGGNNEVWSFGDEVYDISVKYMSLRETLRDYTRELMKEAHENGAPIMRPLFFEFQNDEIVWDIKDEYLYGADILVAPIIYEGATSRKVYLPKGSDWTDAHTGKLYNGGQTIEVDAPIDIIPVFLRDGKQEYLIGKI</sequence>
<feature type="domain" description="Glycoside hydrolase family 31 N-terminal" evidence="4">
    <location>
        <begin position="19"/>
        <end position="186"/>
    </location>
</feature>
<dbReference type="InterPro" id="IPR011013">
    <property type="entry name" value="Gal_mutarotase_sf_dom"/>
</dbReference>
<dbReference type="Proteomes" id="UP000011728">
    <property type="component" value="Chromosome"/>
</dbReference>
<protein>
    <submittedName>
        <fullName evidence="6">Alpha-glucosidase, family 31 of glycosyl hydrolase</fullName>
    </submittedName>
</protein>
<gene>
    <name evidence="6" type="ORF">Cspa_c41050</name>
</gene>
<dbReference type="STRING" id="36745.CLSAP_38580"/>
<dbReference type="KEGG" id="csr:Cspa_c41050"/>
<organism evidence="6 7">
    <name type="scientific">Clostridium saccharoperbutylacetonicum N1-4(HMT)</name>
    <dbReference type="NCBI Taxonomy" id="931276"/>
    <lineage>
        <taxon>Bacteria</taxon>
        <taxon>Bacillati</taxon>
        <taxon>Bacillota</taxon>
        <taxon>Clostridia</taxon>
        <taxon>Eubacteriales</taxon>
        <taxon>Clostridiaceae</taxon>
        <taxon>Clostridium</taxon>
    </lineage>
</organism>
<evidence type="ECO:0000259" key="4">
    <source>
        <dbReference type="Pfam" id="PF13802"/>
    </source>
</evidence>
<comment type="similarity">
    <text evidence="1 2">Belongs to the glycosyl hydrolase 31 family.</text>
</comment>
<dbReference type="SUPFAM" id="SSF51445">
    <property type="entry name" value="(Trans)glycosidases"/>
    <property type="match status" value="1"/>
</dbReference>
<dbReference type="PATRIC" id="fig|931276.5.peg.4138"/>
<dbReference type="SUPFAM" id="SSF51011">
    <property type="entry name" value="Glycosyl hydrolase domain"/>
    <property type="match status" value="1"/>
</dbReference>
<dbReference type="InterPro" id="IPR051816">
    <property type="entry name" value="Glycosyl_Hydrolase_31"/>
</dbReference>
<dbReference type="Pfam" id="PF13802">
    <property type="entry name" value="Gal_mutarotas_2"/>
    <property type="match status" value="1"/>
</dbReference>
<dbReference type="eggNOG" id="COG1501">
    <property type="taxonomic scope" value="Bacteria"/>
</dbReference>
<dbReference type="GO" id="GO:0005975">
    <property type="term" value="P:carbohydrate metabolic process"/>
    <property type="evidence" value="ECO:0007669"/>
    <property type="project" value="InterPro"/>
</dbReference>
<reference evidence="6 7" key="1">
    <citation type="submission" date="2013-02" db="EMBL/GenBank/DDBJ databases">
        <title>Genome sequence of Clostridium saccharoperbutylacetonicum N1-4(HMT).</title>
        <authorList>
            <person name="Poehlein A."/>
            <person name="Daniel R."/>
        </authorList>
    </citation>
    <scope>NUCLEOTIDE SEQUENCE [LARGE SCALE GENOMIC DNA]</scope>
    <source>
        <strain evidence="7">N1-4(HMT)</strain>
    </source>
</reference>
<dbReference type="InterPro" id="IPR000322">
    <property type="entry name" value="Glyco_hydro_31_TIM"/>
</dbReference>
<dbReference type="PANTHER" id="PTHR43863:SF2">
    <property type="entry name" value="MALTASE-GLUCOAMYLASE"/>
    <property type="match status" value="1"/>
</dbReference>
<dbReference type="CDD" id="cd14752">
    <property type="entry name" value="GH31_N"/>
    <property type="match status" value="1"/>
</dbReference>
<evidence type="ECO:0000259" key="5">
    <source>
        <dbReference type="Pfam" id="PF21365"/>
    </source>
</evidence>
<dbReference type="InterPro" id="IPR048395">
    <property type="entry name" value="Glyco_hydro_31_C"/>
</dbReference>
<keyword evidence="2" id="KW-0326">Glycosidase</keyword>